<accession>A0A443IPU1</accession>
<dbReference type="Gene3D" id="3.10.560.10">
    <property type="entry name" value="Outer membrane lipoprotein wza domain like"/>
    <property type="match status" value="1"/>
</dbReference>
<feature type="domain" description="Soluble ligand binding" evidence="4">
    <location>
        <begin position="111"/>
        <end position="165"/>
    </location>
</feature>
<dbReference type="Proteomes" id="UP000285710">
    <property type="component" value="Unassembled WGS sequence"/>
</dbReference>
<evidence type="ECO:0000259" key="3">
    <source>
        <dbReference type="Pfam" id="PF02563"/>
    </source>
</evidence>
<evidence type="ECO:0000313" key="6">
    <source>
        <dbReference type="Proteomes" id="UP000285710"/>
    </source>
</evidence>
<dbReference type="PANTHER" id="PTHR33619:SF3">
    <property type="entry name" value="POLYSACCHARIDE EXPORT PROTEIN GFCE-RELATED"/>
    <property type="match status" value="1"/>
</dbReference>
<dbReference type="Pfam" id="PF02563">
    <property type="entry name" value="Poly_export"/>
    <property type="match status" value="1"/>
</dbReference>
<protein>
    <submittedName>
        <fullName evidence="5">Polysaccharide export protein</fullName>
    </submittedName>
</protein>
<feature type="chain" id="PRO_5018986945" evidence="2">
    <location>
        <begin position="21"/>
        <end position="196"/>
    </location>
</feature>
<name>A0A443IPU1_9RHOB</name>
<comment type="caution">
    <text evidence="5">The sequence shown here is derived from an EMBL/GenBank/DDBJ whole genome shotgun (WGS) entry which is preliminary data.</text>
</comment>
<dbReference type="InterPro" id="IPR003715">
    <property type="entry name" value="Poly_export_N"/>
</dbReference>
<sequence length="196" mass="20967">MSKILSMLAAVALLMLPQLAAAYSIAPGDTLQVDVLEDPGLNRSVLVLPDGSVNFPGAGPVSVGGKTPAAAQELIASRLASEFAQKPSVYVSVVGLSPESQKDLIERPKNIYIMGEINQPGIVEAERGVTLLQAIAQAGGFTRFAATKRVELHRVDPQSGRERIYVYDYRNNRGISGATPLAKGDVIVIPERRLFE</sequence>
<organism evidence="5 6">
    <name type="scientific">Paenirhodobacter populi</name>
    <dbReference type="NCBI Taxonomy" id="2306993"/>
    <lineage>
        <taxon>Bacteria</taxon>
        <taxon>Pseudomonadati</taxon>
        <taxon>Pseudomonadota</taxon>
        <taxon>Alphaproteobacteria</taxon>
        <taxon>Rhodobacterales</taxon>
        <taxon>Rhodobacter group</taxon>
        <taxon>Paenirhodobacter</taxon>
    </lineage>
</organism>
<dbReference type="InterPro" id="IPR019554">
    <property type="entry name" value="Soluble_ligand-bd"/>
</dbReference>
<dbReference type="AlphaFoldDB" id="A0A443IPU1"/>
<dbReference type="EMBL" id="SAUW01000018">
    <property type="protein sequence ID" value="RWR08140.1"/>
    <property type="molecule type" value="Genomic_DNA"/>
</dbReference>
<keyword evidence="1 2" id="KW-0732">Signal</keyword>
<dbReference type="RefSeq" id="WP_128270453.1">
    <property type="nucleotide sequence ID" value="NZ_SAUW01000018.1"/>
</dbReference>
<dbReference type="PANTHER" id="PTHR33619">
    <property type="entry name" value="POLYSACCHARIDE EXPORT PROTEIN GFCE-RELATED"/>
    <property type="match status" value="1"/>
</dbReference>
<keyword evidence="6" id="KW-1185">Reference proteome</keyword>
<reference evidence="5 6" key="1">
    <citation type="submission" date="2019-01" db="EMBL/GenBank/DDBJ databases">
        <title>Sinorhodobacter populi sp. nov. isolated from the symptomatic bark tissue of Populus euramericana canker.</title>
        <authorList>
            <person name="Xu G."/>
        </authorList>
    </citation>
    <scope>NUCLEOTIDE SEQUENCE [LARGE SCALE GENOMIC DNA]</scope>
    <source>
        <strain evidence="5 6">2D-5</strain>
    </source>
</reference>
<evidence type="ECO:0000313" key="5">
    <source>
        <dbReference type="EMBL" id="RWR08140.1"/>
    </source>
</evidence>
<dbReference type="Gene3D" id="3.30.1950.10">
    <property type="entry name" value="wza like domain"/>
    <property type="match status" value="1"/>
</dbReference>
<evidence type="ECO:0000256" key="1">
    <source>
        <dbReference type="ARBA" id="ARBA00022729"/>
    </source>
</evidence>
<feature type="signal peptide" evidence="2">
    <location>
        <begin position="1"/>
        <end position="20"/>
    </location>
</feature>
<evidence type="ECO:0000259" key="4">
    <source>
        <dbReference type="Pfam" id="PF10531"/>
    </source>
</evidence>
<dbReference type="Pfam" id="PF10531">
    <property type="entry name" value="SLBB"/>
    <property type="match status" value="1"/>
</dbReference>
<proteinExistence type="predicted"/>
<gene>
    <name evidence="5" type="ORF">D2T33_16065</name>
</gene>
<feature type="domain" description="Polysaccharide export protein N-terminal" evidence="3">
    <location>
        <begin position="20"/>
        <end position="93"/>
    </location>
</feature>
<dbReference type="InterPro" id="IPR049712">
    <property type="entry name" value="Poly_export"/>
</dbReference>
<evidence type="ECO:0000256" key="2">
    <source>
        <dbReference type="SAM" id="SignalP"/>
    </source>
</evidence>
<dbReference type="GO" id="GO:0015159">
    <property type="term" value="F:polysaccharide transmembrane transporter activity"/>
    <property type="evidence" value="ECO:0007669"/>
    <property type="project" value="InterPro"/>
</dbReference>
<reference evidence="5 6" key="2">
    <citation type="submission" date="2019-01" db="EMBL/GenBank/DDBJ databases">
        <authorList>
            <person name="Li Y."/>
        </authorList>
    </citation>
    <scope>NUCLEOTIDE SEQUENCE [LARGE SCALE GENOMIC DNA]</scope>
    <source>
        <strain evidence="5 6">2D-5</strain>
    </source>
</reference>